<accession>A0ABU8VM57</accession>
<comment type="caution">
    <text evidence="3">The sequence shown here is derived from an EMBL/GenBank/DDBJ whole genome shotgun (WGS) entry which is preliminary data.</text>
</comment>
<evidence type="ECO:0000313" key="3">
    <source>
        <dbReference type="EMBL" id="MEJ8814731.1"/>
    </source>
</evidence>
<dbReference type="PANTHER" id="PTHR11091:SF0">
    <property type="entry name" value="MALATE DEHYDROGENASE"/>
    <property type="match status" value="1"/>
</dbReference>
<dbReference type="InterPro" id="IPR036111">
    <property type="entry name" value="Mal/L-sulfo/L-lacto_DH-like_sf"/>
</dbReference>
<dbReference type="Gene3D" id="3.30.1370.60">
    <property type="entry name" value="Hypothetical oxidoreductase yiak, domain 2"/>
    <property type="match status" value="1"/>
</dbReference>
<reference evidence="3 4" key="1">
    <citation type="submission" date="2024-03" db="EMBL/GenBank/DDBJ databases">
        <title>Novel species of the genus Variovorax.</title>
        <authorList>
            <person name="Liu Q."/>
            <person name="Xin Y.-H."/>
        </authorList>
    </citation>
    <scope>NUCLEOTIDE SEQUENCE [LARGE SCALE GENOMIC DNA]</scope>
    <source>
        <strain evidence="3 4">KACC 18899</strain>
    </source>
</reference>
<sequence>MSISVRRYSVEHLFAVVQRLFEIRGMEKDKASSVATSLVTADMLGHSTHGLGIAPWYLEELGSGGLRAAGEVRVISDRGACIAWDGQRFPGAWLIDQAIDMALNRVSDHGVVTCTIANGHHTGALATYLPRVTQRGLMAVIACSGPASQGVAPYGGLNGLFTPNPLAAGVPSHGDPVMLDISCSITTIKRSIQLAEAGERYPGQWAMDANGQPTDDPRVLLEQGGSLLPVGGLDHGHKGYGMALLVEALTQGLSGCGRRDVPSGTVMNTFIQILDPEAFGGRKAMLDETDWLVRACHANPPRPGVQQVRVPGDQALTRHREAIAQGVALSDVIVNALSAPMAAHGLDWPGPMRQ</sequence>
<dbReference type="PANTHER" id="PTHR11091">
    <property type="entry name" value="OXIDOREDUCTASE-RELATED"/>
    <property type="match status" value="1"/>
</dbReference>
<dbReference type="Proteomes" id="UP001365846">
    <property type="component" value="Unassembled WGS sequence"/>
</dbReference>
<evidence type="ECO:0000256" key="1">
    <source>
        <dbReference type="ARBA" id="ARBA00006056"/>
    </source>
</evidence>
<keyword evidence="2" id="KW-0560">Oxidoreductase</keyword>
<gene>
    <name evidence="3" type="ORF">WKW77_26910</name>
</gene>
<dbReference type="InterPro" id="IPR003767">
    <property type="entry name" value="Malate/L-lactate_DH-like"/>
</dbReference>
<comment type="similarity">
    <text evidence="1">Belongs to the LDH2/MDH2 oxidoreductase family.</text>
</comment>
<keyword evidence="4" id="KW-1185">Reference proteome</keyword>
<dbReference type="RefSeq" id="WP_340359959.1">
    <property type="nucleotide sequence ID" value="NZ_JBBKZU010000014.1"/>
</dbReference>
<dbReference type="EMBL" id="JBBKZU010000014">
    <property type="protein sequence ID" value="MEJ8814731.1"/>
    <property type="molecule type" value="Genomic_DNA"/>
</dbReference>
<organism evidence="3 4">
    <name type="scientific">Variovorax ureilyticus</name>
    <dbReference type="NCBI Taxonomy" id="1836198"/>
    <lineage>
        <taxon>Bacteria</taxon>
        <taxon>Pseudomonadati</taxon>
        <taxon>Pseudomonadota</taxon>
        <taxon>Betaproteobacteria</taxon>
        <taxon>Burkholderiales</taxon>
        <taxon>Comamonadaceae</taxon>
        <taxon>Variovorax</taxon>
    </lineage>
</organism>
<protein>
    <submittedName>
        <fullName evidence="3">Ldh family oxidoreductase</fullName>
    </submittedName>
</protein>
<proteinExistence type="inferred from homology"/>
<dbReference type="Gene3D" id="1.10.1530.10">
    <property type="match status" value="1"/>
</dbReference>
<dbReference type="Pfam" id="PF02615">
    <property type="entry name" value="Ldh_2"/>
    <property type="match status" value="1"/>
</dbReference>
<evidence type="ECO:0000256" key="2">
    <source>
        <dbReference type="ARBA" id="ARBA00023002"/>
    </source>
</evidence>
<dbReference type="InterPro" id="IPR043143">
    <property type="entry name" value="Mal/L-sulf/L-lact_DH-like_NADP"/>
</dbReference>
<dbReference type="InterPro" id="IPR043144">
    <property type="entry name" value="Mal/L-sulf/L-lact_DH-like_ah"/>
</dbReference>
<name>A0ABU8VM57_9BURK</name>
<dbReference type="SUPFAM" id="SSF89733">
    <property type="entry name" value="L-sulfolactate dehydrogenase-like"/>
    <property type="match status" value="1"/>
</dbReference>
<evidence type="ECO:0000313" key="4">
    <source>
        <dbReference type="Proteomes" id="UP001365846"/>
    </source>
</evidence>